<keyword evidence="3" id="KW-1185">Reference proteome</keyword>
<proteinExistence type="predicted"/>
<dbReference type="Proteomes" id="UP000218387">
    <property type="component" value="Chromosome"/>
</dbReference>
<reference evidence="2 3" key="1">
    <citation type="submission" date="2018-05" db="EMBL/GenBank/DDBJ databases">
        <title>Genome comparison of Eubacterium sp.</title>
        <authorList>
            <person name="Feng Y."/>
            <person name="Sanchez-Andrea I."/>
            <person name="Stams A.J.M."/>
            <person name="De Vos W.M."/>
        </authorList>
    </citation>
    <scope>NUCLEOTIDE SEQUENCE [LARGE SCALE GENOMIC DNA]</scope>
    <source>
        <strain evidence="2 3">YI</strain>
    </source>
</reference>
<protein>
    <recommendedName>
        <fullName evidence="4">DUF559 domain-containing protein</fullName>
    </recommendedName>
</protein>
<evidence type="ECO:0008006" key="4">
    <source>
        <dbReference type="Google" id="ProtNLM"/>
    </source>
</evidence>
<accession>A0A4P9C441</accession>
<evidence type="ECO:0000313" key="2">
    <source>
        <dbReference type="EMBL" id="QCT70087.1"/>
    </source>
</evidence>
<evidence type="ECO:0000313" key="3">
    <source>
        <dbReference type="Proteomes" id="UP000218387"/>
    </source>
</evidence>
<name>A0A4P9C441_EUBML</name>
<dbReference type="AlphaFoldDB" id="A0A4P9C441"/>
<evidence type="ECO:0000256" key="1">
    <source>
        <dbReference type="SAM" id="MobiDB-lite"/>
    </source>
</evidence>
<gene>
    <name evidence="2" type="ORF">CPZ25_001760</name>
</gene>
<organism evidence="2 3">
    <name type="scientific">Eubacterium maltosivorans</name>
    <dbReference type="NCBI Taxonomy" id="2041044"/>
    <lineage>
        <taxon>Bacteria</taxon>
        <taxon>Bacillati</taxon>
        <taxon>Bacillota</taxon>
        <taxon>Clostridia</taxon>
        <taxon>Eubacteriales</taxon>
        <taxon>Eubacteriaceae</taxon>
        <taxon>Eubacterium</taxon>
    </lineage>
</organism>
<dbReference type="RefSeq" id="WP_058694898.1">
    <property type="nucleotide sequence ID" value="NZ_CP029487.1"/>
</dbReference>
<dbReference type="EMBL" id="CP029487">
    <property type="protein sequence ID" value="QCT70087.1"/>
    <property type="molecule type" value="Genomic_DNA"/>
</dbReference>
<sequence>MAYGKQTEKNKPTLKDFEEQTSPQEKKLWNEYLKTYPEPFKRSALPGFDGFLFFCPSAKLVVELEKFKQFGDTSSGSLGKKGDALRDLGLKRIAYTYREIDTDFEGTCSAIDRAVKREISQMSLVEIKKPVRLSLDDDDEPVKKGYKITVSGEDDE</sequence>
<feature type="region of interest" description="Disordered" evidence="1">
    <location>
        <begin position="1"/>
        <end position="23"/>
    </location>
</feature>
<dbReference type="KEGG" id="emt:CPZ25_001760"/>